<dbReference type="Proteomes" id="UP000470246">
    <property type="component" value="Unassembled WGS sequence"/>
</dbReference>
<dbReference type="Gene3D" id="1.20.1250.20">
    <property type="entry name" value="MFS general substrate transporter like domains"/>
    <property type="match status" value="2"/>
</dbReference>
<organism evidence="7 8">
    <name type="scientific">Geodermatophilus sabuli</name>
    <dbReference type="NCBI Taxonomy" id="1564158"/>
    <lineage>
        <taxon>Bacteria</taxon>
        <taxon>Bacillati</taxon>
        <taxon>Actinomycetota</taxon>
        <taxon>Actinomycetes</taxon>
        <taxon>Geodermatophilales</taxon>
        <taxon>Geodermatophilaceae</taxon>
        <taxon>Geodermatophilus</taxon>
    </lineage>
</organism>
<keyword evidence="3 5" id="KW-1133">Transmembrane helix</keyword>
<dbReference type="GO" id="GO:0022857">
    <property type="term" value="F:transmembrane transporter activity"/>
    <property type="evidence" value="ECO:0007669"/>
    <property type="project" value="InterPro"/>
</dbReference>
<sequence>MTAAAGLAQGVSRMTFAFVLPDMTEQVLGTYSVAGFLGAANLGGYLIGVLVSATLTHIRPTSQVKAGVGLTLLGFALMALSPTVWLLFVGMLTLGMASGIVWIAVIPVVAAHAPSRRRGLAYGLMMSGVGAGIASIGLFVRAADSWFGPSSWRETWLLELAFGGIVLLLLVLLLEPVAGVPRRPRRTGDRPRRLGIHWLFVCYTCFGVSHALFTHFLVAALREDAGFTLAESINVYSLLGLANIVGGLLLGRLSDRVGRRPILVGAMFAISACASTIALAHGALLTSSGVFYGLLMSGFSTVVIAYLGDVVGPDRLPGAYAAITVAIGVGQMVGPPIGGALADVSGSFESTYLLCGLVAAVGGIAATRMADDRTLRRTGSSTTALG</sequence>
<dbReference type="SUPFAM" id="SSF103473">
    <property type="entry name" value="MFS general substrate transporter"/>
    <property type="match status" value="1"/>
</dbReference>
<comment type="subcellular location">
    <subcellularLocation>
        <location evidence="1">Cell membrane</location>
        <topology evidence="1">Multi-pass membrane protein</topology>
    </subcellularLocation>
</comment>
<feature type="transmembrane region" description="Helical" evidence="5">
    <location>
        <begin position="290"/>
        <end position="307"/>
    </location>
</feature>
<dbReference type="InterPro" id="IPR010645">
    <property type="entry name" value="MFS_4"/>
</dbReference>
<evidence type="ECO:0000256" key="3">
    <source>
        <dbReference type="ARBA" id="ARBA00022989"/>
    </source>
</evidence>
<keyword evidence="8" id="KW-1185">Reference proteome</keyword>
<feature type="transmembrane region" description="Helical" evidence="5">
    <location>
        <begin position="319"/>
        <end position="338"/>
    </location>
</feature>
<dbReference type="InterPro" id="IPR036259">
    <property type="entry name" value="MFS_trans_sf"/>
</dbReference>
<keyword evidence="2 5" id="KW-0812">Transmembrane</keyword>
<evidence type="ECO:0000313" key="8">
    <source>
        <dbReference type="Proteomes" id="UP000470246"/>
    </source>
</evidence>
<protein>
    <submittedName>
        <fullName evidence="7">YbfB/YjiJ family MFS transporter</fullName>
    </submittedName>
</protein>
<feature type="transmembrane region" description="Helical" evidence="5">
    <location>
        <begin position="67"/>
        <end position="88"/>
    </location>
</feature>
<feature type="transmembrane region" description="Helical" evidence="5">
    <location>
        <begin position="94"/>
        <end position="113"/>
    </location>
</feature>
<dbReference type="GO" id="GO:0005886">
    <property type="term" value="C:plasma membrane"/>
    <property type="evidence" value="ECO:0007669"/>
    <property type="project" value="UniProtKB-SubCell"/>
</dbReference>
<dbReference type="AlphaFoldDB" id="A0A7K3VW51"/>
<accession>A0A7K3VW51</accession>
<evidence type="ECO:0000256" key="4">
    <source>
        <dbReference type="ARBA" id="ARBA00023136"/>
    </source>
</evidence>
<dbReference type="PANTHER" id="PTHR23537:SF1">
    <property type="entry name" value="SUGAR TRANSPORTER"/>
    <property type="match status" value="1"/>
</dbReference>
<evidence type="ECO:0000259" key="6">
    <source>
        <dbReference type="PROSITE" id="PS50850"/>
    </source>
</evidence>
<evidence type="ECO:0000256" key="1">
    <source>
        <dbReference type="ARBA" id="ARBA00004651"/>
    </source>
</evidence>
<feature type="transmembrane region" description="Helical" evidence="5">
    <location>
        <begin position="350"/>
        <end position="367"/>
    </location>
</feature>
<proteinExistence type="predicted"/>
<dbReference type="InterPro" id="IPR020846">
    <property type="entry name" value="MFS_dom"/>
</dbReference>
<gene>
    <name evidence="7" type="ORF">GCU56_03140</name>
</gene>
<dbReference type="PROSITE" id="PS00216">
    <property type="entry name" value="SUGAR_TRANSPORT_1"/>
    <property type="match status" value="1"/>
</dbReference>
<evidence type="ECO:0000256" key="2">
    <source>
        <dbReference type="ARBA" id="ARBA00022692"/>
    </source>
</evidence>
<feature type="transmembrane region" description="Helical" evidence="5">
    <location>
        <begin position="233"/>
        <end position="250"/>
    </location>
</feature>
<feature type="domain" description="Major facilitator superfamily (MFS) profile" evidence="6">
    <location>
        <begin position="1"/>
        <end position="374"/>
    </location>
</feature>
<keyword evidence="4 5" id="KW-0472">Membrane</keyword>
<dbReference type="Pfam" id="PF06779">
    <property type="entry name" value="MFS_4"/>
    <property type="match status" value="1"/>
</dbReference>
<dbReference type="EMBL" id="JAAGWF010000004">
    <property type="protein sequence ID" value="NEK56866.1"/>
    <property type="molecule type" value="Genomic_DNA"/>
</dbReference>
<dbReference type="PROSITE" id="PS50850">
    <property type="entry name" value="MFS"/>
    <property type="match status" value="1"/>
</dbReference>
<evidence type="ECO:0000256" key="5">
    <source>
        <dbReference type="SAM" id="Phobius"/>
    </source>
</evidence>
<comment type="caution">
    <text evidence="7">The sequence shown here is derived from an EMBL/GenBank/DDBJ whole genome shotgun (WGS) entry which is preliminary data.</text>
</comment>
<name>A0A7K3VW51_9ACTN</name>
<evidence type="ECO:0000313" key="7">
    <source>
        <dbReference type="EMBL" id="NEK56866.1"/>
    </source>
</evidence>
<feature type="transmembrane region" description="Helical" evidence="5">
    <location>
        <begin position="120"/>
        <end position="143"/>
    </location>
</feature>
<reference evidence="7 8" key="1">
    <citation type="submission" date="2020-02" db="EMBL/GenBank/DDBJ databases">
        <title>Geodermatophilus sabuli CPCC 205279 I12A-02694.</title>
        <authorList>
            <person name="Jiang Z."/>
        </authorList>
    </citation>
    <scope>NUCLEOTIDE SEQUENCE [LARGE SCALE GENOMIC DNA]</scope>
    <source>
        <strain evidence="7 8">I12A-02694</strain>
    </source>
</reference>
<feature type="transmembrane region" description="Helical" evidence="5">
    <location>
        <begin position="33"/>
        <end position="55"/>
    </location>
</feature>
<dbReference type="InterPro" id="IPR005829">
    <property type="entry name" value="Sugar_transporter_CS"/>
</dbReference>
<feature type="transmembrane region" description="Helical" evidence="5">
    <location>
        <begin position="195"/>
        <end position="221"/>
    </location>
</feature>
<feature type="transmembrane region" description="Helical" evidence="5">
    <location>
        <begin position="155"/>
        <end position="174"/>
    </location>
</feature>
<feature type="transmembrane region" description="Helical" evidence="5">
    <location>
        <begin position="262"/>
        <end position="284"/>
    </location>
</feature>
<dbReference type="RefSeq" id="WP_163480064.1">
    <property type="nucleotide sequence ID" value="NZ_JAAGWF010000004.1"/>
</dbReference>
<dbReference type="PANTHER" id="PTHR23537">
    <property type="match status" value="1"/>
</dbReference>